<sequence>MGGSPCSTPSTIPNTKVMVQATAPAQHLELLPSILRSAFNKVLWHLEYALQLHEAWMRANATETSITTDVTELTASCASSWHGSDDAS</sequence>
<protein>
    <submittedName>
        <fullName evidence="1">Uncharacterized protein</fullName>
    </submittedName>
</protein>
<reference evidence="1" key="1">
    <citation type="submission" date="2019-03" db="EMBL/GenBank/DDBJ databases">
        <authorList>
            <person name="Mank J."/>
            <person name="Almeida P."/>
        </authorList>
    </citation>
    <scope>NUCLEOTIDE SEQUENCE</scope>
    <source>
        <strain evidence="1">78183</strain>
    </source>
</reference>
<proteinExistence type="predicted"/>
<name>A0A6N2N976_SALVM</name>
<dbReference type="AlphaFoldDB" id="A0A6N2N976"/>
<evidence type="ECO:0000313" key="1">
    <source>
        <dbReference type="EMBL" id="VFU63596.1"/>
    </source>
</evidence>
<dbReference type="EMBL" id="CAADRP010002218">
    <property type="protein sequence ID" value="VFU63596.1"/>
    <property type="molecule type" value="Genomic_DNA"/>
</dbReference>
<organism evidence="1">
    <name type="scientific">Salix viminalis</name>
    <name type="common">Common osier</name>
    <name type="synonym">Basket willow</name>
    <dbReference type="NCBI Taxonomy" id="40686"/>
    <lineage>
        <taxon>Eukaryota</taxon>
        <taxon>Viridiplantae</taxon>
        <taxon>Streptophyta</taxon>
        <taxon>Embryophyta</taxon>
        <taxon>Tracheophyta</taxon>
        <taxon>Spermatophyta</taxon>
        <taxon>Magnoliopsida</taxon>
        <taxon>eudicotyledons</taxon>
        <taxon>Gunneridae</taxon>
        <taxon>Pentapetalae</taxon>
        <taxon>rosids</taxon>
        <taxon>fabids</taxon>
        <taxon>Malpighiales</taxon>
        <taxon>Salicaceae</taxon>
        <taxon>Saliceae</taxon>
        <taxon>Salix</taxon>
    </lineage>
</organism>
<gene>
    <name evidence="1" type="ORF">SVIM_LOCUS484799</name>
</gene>
<accession>A0A6N2N976</accession>